<proteinExistence type="predicted"/>
<dbReference type="NCBIfam" id="NF006162">
    <property type="entry name" value="PRK08306.1"/>
    <property type="match status" value="1"/>
</dbReference>
<dbReference type="InterPro" id="IPR036291">
    <property type="entry name" value="NAD(P)-bd_dom_sf"/>
</dbReference>
<dbReference type="Pfam" id="PF16924">
    <property type="entry name" value="DpaA_N"/>
    <property type="match status" value="1"/>
</dbReference>
<name>A0ABR7HJI0_9FIRM</name>
<sequence>MKKSELKAFGIIGGDKRQLFLAKSISDCCYDVILGGFDKLKSLGAIEISDIKTAISKSDAIIFPLPSICADGTVNTPFSDNKTRLDEEMISLLKEKPIFVAMKNKFLKAYPQLADCEVYDYSAKEEFAVANALLTAEGAVEIAMNEYEGTIFDSKCLVCGFGRIGKMLAKMLKSLNAQVTVSARNEVDFAYIDVLGCKHINTNALKSVKGYDLVFNTIPVMIFDSDLLMNTDRNTIIIDLASLPGGVDFEAARRYKTDAVRALSLPGRTAPKAAGEIIRKTIFNIIKEVYR</sequence>
<reference evidence="2 3" key="1">
    <citation type="submission" date="2020-08" db="EMBL/GenBank/DDBJ databases">
        <title>Genome public.</title>
        <authorList>
            <person name="Liu C."/>
            <person name="Sun Q."/>
        </authorList>
    </citation>
    <scope>NUCLEOTIDE SEQUENCE [LARGE SCALE GENOMIC DNA]</scope>
    <source>
        <strain evidence="2 3">NSJ-71</strain>
    </source>
</reference>
<evidence type="ECO:0000313" key="3">
    <source>
        <dbReference type="Proteomes" id="UP000636755"/>
    </source>
</evidence>
<dbReference type="SUPFAM" id="SSF51735">
    <property type="entry name" value="NAD(P)-binding Rossmann-fold domains"/>
    <property type="match status" value="1"/>
</dbReference>
<gene>
    <name evidence="2" type="primary">dpsA</name>
    <name evidence="2" type="ORF">H8R91_03445</name>
</gene>
<dbReference type="InterPro" id="IPR031629">
    <property type="entry name" value="DpaA_N"/>
</dbReference>
<feature type="domain" description="Dipicolinate synthase subunit A N-terminal" evidence="1">
    <location>
        <begin position="9"/>
        <end position="121"/>
    </location>
</feature>
<evidence type="ECO:0000313" key="2">
    <source>
        <dbReference type="EMBL" id="MBC5727601.1"/>
    </source>
</evidence>
<dbReference type="Gene3D" id="3.40.50.720">
    <property type="entry name" value="NAD(P)-binding Rossmann-like Domain"/>
    <property type="match status" value="1"/>
</dbReference>
<dbReference type="EMBL" id="JACOPS010000001">
    <property type="protein sequence ID" value="MBC5727601.1"/>
    <property type="molecule type" value="Genomic_DNA"/>
</dbReference>
<dbReference type="Proteomes" id="UP000636755">
    <property type="component" value="Unassembled WGS sequence"/>
</dbReference>
<protein>
    <submittedName>
        <fullName evidence="2">Dipicolinate synthase subunit DpsA</fullName>
    </submittedName>
</protein>
<accession>A0ABR7HJI0</accession>
<dbReference type="RefSeq" id="WP_186934869.1">
    <property type="nucleotide sequence ID" value="NZ_JACOPS010000001.1"/>
</dbReference>
<organism evidence="2 3">
    <name type="scientific">Ruminococcus intestinalis</name>
    <dbReference type="NCBI Taxonomy" id="2763066"/>
    <lineage>
        <taxon>Bacteria</taxon>
        <taxon>Bacillati</taxon>
        <taxon>Bacillota</taxon>
        <taxon>Clostridia</taxon>
        <taxon>Eubacteriales</taxon>
        <taxon>Oscillospiraceae</taxon>
        <taxon>Ruminococcus</taxon>
    </lineage>
</organism>
<keyword evidence="3" id="KW-1185">Reference proteome</keyword>
<comment type="caution">
    <text evidence="2">The sequence shown here is derived from an EMBL/GenBank/DDBJ whole genome shotgun (WGS) entry which is preliminary data.</text>
</comment>
<evidence type="ECO:0000259" key="1">
    <source>
        <dbReference type="Pfam" id="PF16924"/>
    </source>
</evidence>